<dbReference type="AlphaFoldDB" id="A0A7R9AYP8"/>
<organism evidence="9">
    <name type="scientific">Timema shepardi</name>
    <name type="common">Walking stick</name>
    <dbReference type="NCBI Taxonomy" id="629360"/>
    <lineage>
        <taxon>Eukaryota</taxon>
        <taxon>Metazoa</taxon>
        <taxon>Ecdysozoa</taxon>
        <taxon>Arthropoda</taxon>
        <taxon>Hexapoda</taxon>
        <taxon>Insecta</taxon>
        <taxon>Pterygota</taxon>
        <taxon>Neoptera</taxon>
        <taxon>Polyneoptera</taxon>
        <taxon>Phasmatodea</taxon>
        <taxon>Timematodea</taxon>
        <taxon>Timematoidea</taxon>
        <taxon>Timematidae</taxon>
        <taxon>Timema</taxon>
    </lineage>
</organism>
<dbReference type="GO" id="GO:0030431">
    <property type="term" value="P:sleep"/>
    <property type="evidence" value="ECO:0007669"/>
    <property type="project" value="InterPro"/>
</dbReference>
<dbReference type="Pfam" id="PF17064">
    <property type="entry name" value="QVR"/>
    <property type="match status" value="1"/>
</dbReference>
<protein>
    <recommendedName>
        <fullName evidence="10">Protein sleepless</fullName>
    </recommendedName>
</protein>
<evidence type="ECO:0008006" key="10">
    <source>
        <dbReference type="Google" id="ProtNLM"/>
    </source>
</evidence>
<keyword evidence="5" id="KW-1133">Transmembrane helix</keyword>
<evidence type="ECO:0000313" key="9">
    <source>
        <dbReference type="EMBL" id="CAD7262303.1"/>
    </source>
</evidence>
<keyword evidence="4" id="KW-0732">Signal</keyword>
<reference evidence="9" key="1">
    <citation type="submission" date="2020-11" db="EMBL/GenBank/DDBJ databases">
        <authorList>
            <person name="Tran Van P."/>
        </authorList>
    </citation>
    <scope>NUCLEOTIDE SEQUENCE</scope>
</reference>
<keyword evidence="7" id="KW-0325">Glycoprotein</keyword>
<keyword evidence="6" id="KW-0472">Membrane</keyword>
<evidence type="ECO:0000256" key="7">
    <source>
        <dbReference type="ARBA" id="ARBA00023180"/>
    </source>
</evidence>
<keyword evidence="3" id="KW-0812">Transmembrane</keyword>
<dbReference type="GO" id="GO:0098552">
    <property type="term" value="C:side of membrane"/>
    <property type="evidence" value="ECO:0007669"/>
    <property type="project" value="UniProtKB-KW"/>
</dbReference>
<sequence>MTTLFTTQLEEIRATPPALTSPARDVSEVIVYSRVRHILSVITRVDSCVKDCGSVTSTTPRTLSERGICDALRCWKCDSSYDPMCGDPFNTTHRTLIDCESERSQSSYAANHAYCKKTKESENNRQSLISRACVWANEGSKNTICSSPSSPYRKQEHCSICETDGCNGSPGTMVPSLISCLAPAMLWFVIKGR</sequence>
<evidence type="ECO:0000256" key="2">
    <source>
        <dbReference type="ARBA" id="ARBA00022622"/>
    </source>
</evidence>
<evidence type="ECO:0000256" key="5">
    <source>
        <dbReference type="ARBA" id="ARBA00022989"/>
    </source>
</evidence>
<evidence type="ECO:0000256" key="1">
    <source>
        <dbReference type="ARBA" id="ARBA00004589"/>
    </source>
</evidence>
<dbReference type="GO" id="GO:0032222">
    <property type="term" value="P:regulation of synaptic transmission, cholinergic"/>
    <property type="evidence" value="ECO:0007669"/>
    <property type="project" value="InterPro"/>
</dbReference>
<dbReference type="CDD" id="cd23593">
    <property type="entry name" value="TFP_LU_ECD_Twit"/>
    <property type="match status" value="1"/>
</dbReference>
<proteinExistence type="predicted"/>
<evidence type="ECO:0000256" key="3">
    <source>
        <dbReference type="ARBA" id="ARBA00022692"/>
    </source>
</evidence>
<comment type="subcellular location">
    <subcellularLocation>
        <location evidence="1">Membrane</location>
        <topology evidence="1">Lipid-anchor</topology>
        <topology evidence="1">GPI-anchor</topology>
    </subcellularLocation>
</comment>
<evidence type="ECO:0000256" key="4">
    <source>
        <dbReference type="ARBA" id="ARBA00022729"/>
    </source>
</evidence>
<dbReference type="EMBL" id="OC002741">
    <property type="protein sequence ID" value="CAD7262303.1"/>
    <property type="molecule type" value="Genomic_DNA"/>
</dbReference>
<keyword evidence="2" id="KW-0336">GPI-anchor</keyword>
<dbReference type="InterPro" id="IPR031424">
    <property type="entry name" value="QVR-like"/>
</dbReference>
<keyword evidence="8" id="KW-0449">Lipoprotein</keyword>
<evidence type="ECO:0000256" key="8">
    <source>
        <dbReference type="ARBA" id="ARBA00023288"/>
    </source>
</evidence>
<name>A0A7R9AYP8_TIMSH</name>
<dbReference type="PANTHER" id="PTHR33562">
    <property type="entry name" value="ATILLA, ISOFORM B-RELATED-RELATED"/>
    <property type="match status" value="1"/>
</dbReference>
<accession>A0A7R9AYP8</accession>
<dbReference type="InterPro" id="IPR050975">
    <property type="entry name" value="Sleep_regulator"/>
</dbReference>
<evidence type="ECO:0000256" key="6">
    <source>
        <dbReference type="ARBA" id="ARBA00023136"/>
    </source>
</evidence>
<gene>
    <name evidence="9" type="ORF">TSIB3V08_LOCUS6419</name>
</gene>